<evidence type="ECO:0000256" key="1">
    <source>
        <dbReference type="SAM" id="Phobius"/>
    </source>
</evidence>
<reference evidence="2 3" key="1">
    <citation type="submission" date="2016-02" db="EMBL/GenBank/DDBJ databases">
        <title>Genome analysis of coral dinoflagellate symbionts highlights evolutionary adaptations to a symbiotic lifestyle.</title>
        <authorList>
            <person name="Aranda M."/>
            <person name="Li Y."/>
            <person name="Liew Y.J."/>
            <person name="Baumgarten S."/>
            <person name="Simakov O."/>
            <person name="Wilson M."/>
            <person name="Piel J."/>
            <person name="Ashoor H."/>
            <person name="Bougouffa S."/>
            <person name="Bajic V.B."/>
            <person name="Ryu T."/>
            <person name="Ravasi T."/>
            <person name="Bayer T."/>
            <person name="Micklem G."/>
            <person name="Kim H."/>
            <person name="Bhak J."/>
            <person name="Lajeunesse T.C."/>
            <person name="Voolstra C.R."/>
        </authorList>
    </citation>
    <scope>NUCLEOTIDE SEQUENCE [LARGE SCALE GENOMIC DNA]</scope>
    <source>
        <strain evidence="2 3">CCMP2467</strain>
    </source>
</reference>
<evidence type="ECO:0000313" key="3">
    <source>
        <dbReference type="Proteomes" id="UP000186817"/>
    </source>
</evidence>
<proteinExistence type="predicted"/>
<feature type="transmembrane region" description="Helical" evidence="1">
    <location>
        <begin position="115"/>
        <end position="136"/>
    </location>
</feature>
<dbReference type="EMBL" id="LSRX01000169">
    <property type="protein sequence ID" value="OLQ06055.1"/>
    <property type="molecule type" value="Genomic_DNA"/>
</dbReference>
<dbReference type="AlphaFoldDB" id="A0A1Q9EF31"/>
<keyword evidence="3" id="KW-1185">Reference proteome</keyword>
<keyword evidence="1" id="KW-1133">Transmembrane helix</keyword>
<keyword evidence="1" id="KW-0472">Membrane</keyword>
<evidence type="ECO:0000313" key="2">
    <source>
        <dbReference type="EMBL" id="OLQ06055.1"/>
    </source>
</evidence>
<gene>
    <name evidence="2" type="ORF">AK812_SmicGene10683</name>
</gene>
<sequence>MSSAMDVIVELAASAPAPASPAFFLLFACVGGHWLLTRHSLPRGLAWLAGTRPKVQEQQPGPAVQLRVHEELRAVLETGWEEGRRQGDSESKRCAVCFFSGYAWTTWRVCGSEALTFWFFLHLSYQVVMAVLFAIITETTHRERILAFVNSQDADSLVSAFRQMLKGVCDGDLLLDGGLKICGGSGCLKRLLEMPEDVTGRAFADLIVENKEDIKTFDEFVRNSSQAARNEETAPQCLRVSLKGARRRVNVDVFHVALPKAIGLSSGAHLLALAEDADSRSGCHPAKRSAPSVTSMGSALTEQLEMFDELTQLTLLLNVSTELMDVAEVYLRFSRQTDEDQFKLGMPTLKRFVRPLDWLQVEAQLRQFAHAARTSRPKSRNLPPLMFRIPGESKSFLRARDVSVKSMFTGPRPPGQPAWVHLTLSKFNEEKPRIQAETSALEVVHEVSKANS</sequence>
<accession>A0A1Q9EF31</accession>
<organism evidence="2 3">
    <name type="scientific">Symbiodinium microadriaticum</name>
    <name type="common">Dinoflagellate</name>
    <name type="synonym">Zooxanthella microadriatica</name>
    <dbReference type="NCBI Taxonomy" id="2951"/>
    <lineage>
        <taxon>Eukaryota</taxon>
        <taxon>Sar</taxon>
        <taxon>Alveolata</taxon>
        <taxon>Dinophyceae</taxon>
        <taxon>Suessiales</taxon>
        <taxon>Symbiodiniaceae</taxon>
        <taxon>Symbiodinium</taxon>
    </lineage>
</organism>
<feature type="transmembrane region" description="Helical" evidence="1">
    <location>
        <begin position="20"/>
        <end position="36"/>
    </location>
</feature>
<keyword evidence="1" id="KW-0812">Transmembrane</keyword>
<comment type="caution">
    <text evidence="2">The sequence shown here is derived from an EMBL/GenBank/DDBJ whole genome shotgun (WGS) entry which is preliminary data.</text>
</comment>
<dbReference type="OrthoDB" id="442028at2759"/>
<protein>
    <submittedName>
        <fullName evidence="2">Uncharacterized protein</fullName>
    </submittedName>
</protein>
<dbReference type="Proteomes" id="UP000186817">
    <property type="component" value="Unassembled WGS sequence"/>
</dbReference>
<name>A0A1Q9EF31_SYMMI</name>